<name>A0A0E3V720_9BACT</name>
<dbReference type="HOGENOM" id="CLU_823629_0_0_10"/>
<dbReference type="KEGG" id="srd:SD10_09195"/>
<accession>A0A0E3V720</accession>
<organism evidence="2 3">
    <name type="scientific">Spirosoma radiotolerans</name>
    <dbReference type="NCBI Taxonomy" id="1379870"/>
    <lineage>
        <taxon>Bacteria</taxon>
        <taxon>Pseudomonadati</taxon>
        <taxon>Bacteroidota</taxon>
        <taxon>Cytophagia</taxon>
        <taxon>Cytophagales</taxon>
        <taxon>Cytophagaceae</taxon>
        <taxon>Spirosoma</taxon>
    </lineage>
</organism>
<sequence length="337" mass="37637">MDSLWISPDIMELKRTPVEKMLFARICYRAGIAADGVCRDSNPELASAVCIHPQSVTDLVKALAKSGLLTSDPNQKKGNKREITPIRKFLTPYKERADRYKEKTDSKRSKSAPADDYKEIPDSPSKEFPYSPGELQGNSLEGISQILGGYKEIPDSLYKDTKPYKTLENLNAENDVAANDCFVELEEKKGQALTPSSARPPSPKPIPIPAGKVYGDGVLQADVVTYYTQFPDQFPLHIYLPFLRYWTSKNQKGDPVQIGVEKWRTQNQWDIEIRLNSWNERDIKKALENQPQHGNQPATNPNGYTGSAHANRYGSADYETAFNLVDALAKAGGLNGR</sequence>
<dbReference type="RefSeq" id="WP_046573536.1">
    <property type="nucleotide sequence ID" value="NZ_CP010429.1"/>
</dbReference>
<feature type="region of interest" description="Disordered" evidence="1">
    <location>
        <begin position="97"/>
        <end position="136"/>
    </location>
</feature>
<dbReference type="PATRIC" id="fig|1379870.5.peg.2002"/>
<dbReference type="EMBL" id="CP010429">
    <property type="protein sequence ID" value="AKD55056.1"/>
    <property type="molecule type" value="Genomic_DNA"/>
</dbReference>
<feature type="compositionally biased region" description="Polar residues" evidence="1">
    <location>
        <begin position="289"/>
        <end position="305"/>
    </location>
</feature>
<reference evidence="2 3" key="1">
    <citation type="journal article" date="2014" name="Curr. Microbiol.">
        <title>Spirosoma radiotolerans sp. nov., a gamma-radiation-resistant bacterium isolated from gamma ray-irradiated soil.</title>
        <authorList>
            <person name="Lee J.J."/>
            <person name="Srinivasan S."/>
            <person name="Lim S."/>
            <person name="Joe M."/>
            <person name="Im S."/>
            <person name="Bae S.I."/>
            <person name="Park K.R."/>
            <person name="Han J.H."/>
            <person name="Park S.H."/>
            <person name="Joo B.M."/>
            <person name="Park S.J."/>
            <person name="Kim M.K."/>
        </authorList>
    </citation>
    <scope>NUCLEOTIDE SEQUENCE [LARGE SCALE GENOMIC DNA]</scope>
    <source>
        <strain evidence="2 3">DG5A</strain>
    </source>
</reference>
<dbReference type="STRING" id="1379870.SD10_09195"/>
<feature type="compositionally biased region" description="Basic and acidic residues" evidence="1">
    <location>
        <begin position="97"/>
        <end position="125"/>
    </location>
</feature>
<dbReference type="Proteomes" id="UP000033054">
    <property type="component" value="Chromosome"/>
</dbReference>
<dbReference type="AlphaFoldDB" id="A0A0E3V720"/>
<keyword evidence="3" id="KW-1185">Reference proteome</keyword>
<evidence type="ECO:0000313" key="3">
    <source>
        <dbReference type="Proteomes" id="UP000033054"/>
    </source>
</evidence>
<dbReference type="OrthoDB" id="9937467at2"/>
<protein>
    <submittedName>
        <fullName evidence="2">Uncharacterized protein</fullName>
    </submittedName>
</protein>
<evidence type="ECO:0000313" key="2">
    <source>
        <dbReference type="EMBL" id="AKD55056.1"/>
    </source>
</evidence>
<feature type="region of interest" description="Disordered" evidence="1">
    <location>
        <begin position="288"/>
        <end position="308"/>
    </location>
</feature>
<proteinExistence type="predicted"/>
<evidence type="ECO:0000256" key="1">
    <source>
        <dbReference type="SAM" id="MobiDB-lite"/>
    </source>
</evidence>
<gene>
    <name evidence="2" type="ORF">SD10_09195</name>
</gene>